<dbReference type="EMBL" id="JAVHJO010000015">
    <property type="protein sequence ID" value="KAK6527436.1"/>
    <property type="molecule type" value="Genomic_DNA"/>
</dbReference>
<dbReference type="Proteomes" id="UP001365542">
    <property type="component" value="Unassembled WGS sequence"/>
</dbReference>
<keyword evidence="2" id="KW-1185">Reference proteome</keyword>
<gene>
    <name evidence="1" type="ORF">TWF694_004425</name>
</gene>
<evidence type="ECO:0000313" key="2">
    <source>
        <dbReference type="Proteomes" id="UP001365542"/>
    </source>
</evidence>
<comment type="caution">
    <text evidence="1">The sequence shown here is derived from an EMBL/GenBank/DDBJ whole genome shotgun (WGS) entry which is preliminary data.</text>
</comment>
<accession>A0AAV9WV22</accession>
<proteinExistence type="predicted"/>
<reference evidence="1 2" key="1">
    <citation type="submission" date="2019-10" db="EMBL/GenBank/DDBJ databases">
        <authorList>
            <person name="Palmer J.M."/>
        </authorList>
    </citation>
    <scope>NUCLEOTIDE SEQUENCE [LARGE SCALE GENOMIC DNA]</scope>
    <source>
        <strain evidence="1 2">TWF694</strain>
    </source>
</reference>
<protein>
    <submittedName>
        <fullName evidence="1">Uncharacterized protein</fullName>
    </submittedName>
</protein>
<evidence type="ECO:0000313" key="1">
    <source>
        <dbReference type="EMBL" id="KAK6527436.1"/>
    </source>
</evidence>
<name>A0AAV9WV22_9PEZI</name>
<sequence length="433" mass="49413">MRCIKARTDCHITPRLKAKRSSKLSVQEEGQPQNLNAEGSEFEIAFSELYRDAATPSDTTEDEINVENEAAFDFEAAFSDFTRSIGTCGRDNNRNDEDEIMELAQEEDILSFDWPESNEFQTNGYCSSANPENLAPSMGDMSPDIASRWADFLSTMDLKSTHQASESKRDMDTLLQESGYGISHSSINSGYQTRSFQNQQTNSHACIWINIVTELNLRLYTLQKSLSHPTNPTDGATRLGNTEISSTHRDRLIDEAFALSQRLLDLYFHLHPKMFVPEVSLPKPARTQSLEETQNFIFNSPKPNTKDQKLSVPKDPASLLLLISCRLRAIEVYQNILLQTWQYISRRAFISSESPERFLFMETGVFSTRPSSDLRVIYNLQLMEYFFDHILKRSERVVDPSMSVVMVAHNSISKKEAEILNVIKELQRMLNET</sequence>
<organism evidence="1 2">
    <name type="scientific">Orbilia ellipsospora</name>
    <dbReference type="NCBI Taxonomy" id="2528407"/>
    <lineage>
        <taxon>Eukaryota</taxon>
        <taxon>Fungi</taxon>
        <taxon>Dikarya</taxon>
        <taxon>Ascomycota</taxon>
        <taxon>Pezizomycotina</taxon>
        <taxon>Orbiliomycetes</taxon>
        <taxon>Orbiliales</taxon>
        <taxon>Orbiliaceae</taxon>
        <taxon>Orbilia</taxon>
    </lineage>
</organism>
<dbReference type="AlphaFoldDB" id="A0AAV9WV22"/>